<sequence>MFEQFHTPALFLTLQHVLQVVLSFYALRHSYVAITNLRKYEETTKKAAEWSDEAQKQLDKTRTTMGAGAITTTLSLLSALTLILYPQMYSPWTRAFISPTLLAITIGARHYIKNFWAPGATDSKGKDQGTRVPLPKMGDYNLAVQKTEDLLKCLEYLEYSWVITSLFGSKVLSGALMGWWK</sequence>
<dbReference type="AlphaFoldDB" id="A0AAJ0DJH9"/>
<keyword evidence="1" id="KW-0472">Membrane</keyword>
<name>A0AAJ0DJH9_9PEZI</name>
<keyword evidence="3" id="KW-1185">Reference proteome</keyword>
<comment type="caution">
    <text evidence="2">The sequence shown here is derived from an EMBL/GenBank/DDBJ whole genome shotgun (WGS) entry which is preliminary data.</text>
</comment>
<evidence type="ECO:0000256" key="1">
    <source>
        <dbReference type="SAM" id="Phobius"/>
    </source>
</evidence>
<accession>A0AAJ0DJH9</accession>
<feature type="transmembrane region" description="Helical" evidence="1">
    <location>
        <begin position="65"/>
        <end position="85"/>
    </location>
</feature>
<gene>
    <name evidence="2" type="ORF">LTR09_004222</name>
</gene>
<feature type="transmembrane region" description="Helical" evidence="1">
    <location>
        <begin position="6"/>
        <end position="27"/>
    </location>
</feature>
<dbReference type="EMBL" id="JAWDJX010000010">
    <property type="protein sequence ID" value="KAK3055062.1"/>
    <property type="molecule type" value="Genomic_DNA"/>
</dbReference>
<proteinExistence type="predicted"/>
<keyword evidence="1" id="KW-0812">Transmembrane</keyword>
<evidence type="ECO:0000313" key="2">
    <source>
        <dbReference type="EMBL" id="KAK3055062.1"/>
    </source>
</evidence>
<organism evidence="2 3">
    <name type="scientific">Extremus antarcticus</name>
    <dbReference type="NCBI Taxonomy" id="702011"/>
    <lineage>
        <taxon>Eukaryota</taxon>
        <taxon>Fungi</taxon>
        <taxon>Dikarya</taxon>
        <taxon>Ascomycota</taxon>
        <taxon>Pezizomycotina</taxon>
        <taxon>Dothideomycetes</taxon>
        <taxon>Dothideomycetidae</taxon>
        <taxon>Mycosphaerellales</taxon>
        <taxon>Extremaceae</taxon>
        <taxon>Extremus</taxon>
    </lineage>
</organism>
<evidence type="ECO:0000313" key="3">
    <source>
        <dbReference type="Proteomes" id="UP001271007"/>
    </source>
</evidence>
<reference evidence="2" key="1">
    <citation type="submission" date="2023-04" db="EMBL/GenBank/DDBJ databases">
        <title>Black Yeasts Isolated from many extreme environments.</title>
        <authorList>
            <person name="Coleine C."/>
            <person name="Stajich J.E."/>
            <person name="Selbmann L."/>
        </authorList>
    </citation>
    <scope>NUCLEOTIDE SEQUENCE</scope>
    <source>
        <strain evidence="2">CCFEE 5312</strain>
    </source>
</reference>
<dbReference type="Proteomes" id="UP001271007">
    <property type="component" value="Unassembled WGS sequence"/>
</dbReference>
<keyword evidence="1" id="KW-1133">Transmembrane helix</keyword>
<protein>
    <submittedName>
        <fullName evidence="2">Uncharacterized protein</fullName>
    </submittedName>
</protein>